<dbReference type="PANTHER" id="PTHR30239:SF0">
    <property type="entry name" value="ACETOLACTATE SYNTHASE SMALL SUBUNIT 1, CHLOROPLASTIC"/>
    <property type="match status" value="1"/>
</dbReference>
<keyword evidence="11" id="KW-1185">Reference proteome</keyword>
<evidence type="ECO:0000259" key="9">
    <source>
        <dbReference type="PROSITE" id="PS51671"/>
    </source>
</evidence>
<dbReference type="InterPro" id="IPR004789">
    <property type="entry name" value="Acetalactate_synth_ssu"/>
</dbReference>
<dbReference type="UniPathway" id="UPA00047">
    <property type="reaction ID" value="UER00055"/>
</dbReference>
<dbReference type="FunFam" id="3.30.70.1150:FF:000001">
    <property type="entry name" value="Acetolactate synthase small subunit"/>
    <property type="match status" value="1"/>
</dbReference>
<dbReference type="InterPro" id="IPR045865">
    <property type="entry name" value="ACT-like_dom_sf"/>
</dbReference>
<dbReference type="GO" id="GO:0003984">
    <property type="term" value="F:acetolactate synthase activity"/>
    <property type="evidence" value="ECO:0007669"/>
    <property type="project" value="UniProtKB-UniRule"/>
</dbReference>
<sequence>MRRILSVLLENESGALSRVVGLFSQRGYNIESLAVAPTEDPTLSRITIQTIGDEKVLEQIEKQLHKLVDVLRVNELGQSAFVEREVMLVKIIAEGTAREEIKRCADIFRGQIVDVSPRFYTVQLVGSAEKLDAFLTAVRAVTEIAEVVRSGVIGISRGDKTLN</sequence>
<dbReference type="STRING" id="988801.SAMN05216522_101477"/>
<comment type="subunit">
    <text evidence="4 8">Dimer of large and small chains.</text>
</comment>
<dbReference type="GO" id="GO:1990610">
    <property type="term" value="F:acetolactate synthase regulator activity"/>
    <property type="evidence" value="ECO:0007669"/>
    <property type="project" value="UniProtKB-UniRule"/>
</dbReference>
<dbReference type="Pfam" id="PF22629">
    <property type="entry name" value="ACT_AHAS_ss"/>
    <property type="match status" value="1"/>
</dbReference>
<dbReference type="GO" id="GO:0005829">
    <property type="term" value="C:cytosol"/>
    <property type="evidence" value="ECO:0007669"/>
    <property type="project" value="TreeGrafter"/>
</dbReference>
<dbReference type="UniPathway" id="UPA00049">
    <property type="reaction ID" value="UER00059"/>
</dbReference>
<dbReference type="OrthoDB" id="9787365at2"/>
<evidence type="ECO:0000256" key="8">
    <source>
        <dbReference type="RuleBase" id="RU368092"/>
    </source>
</evidence>
<dbReference type="FunFam" id="3.30.70.260:FF:000001">
    <property type="entry name" value="Acetolactate synthase, small subunit"/>
    <property type="match status" value="1"/>
</dbReference>
<evidence type="ECO:0000313" key="10">
    <source>
        <dbReference type="EMBL" id="SEQ19210.1"/>
    </source>
</evidence>
<dbReference type="InterPro" id="IPR039557">
    <property type="entry name" value="AHAS_ACT"/>
</dbReference>
<keyword evidence="6 8" id="KW-0100">Branched-chain amino acid biosynthesis</keyword>
<comment type="function">
    <text evidence="8">Catalyzes the conversion of 2 pyruvate molecules into acetolactate in the first common step of the biosynthetic pathway of the branched-amino acids such as leucine, isoleucine, and valine.</text>
</comment>
<accession>A0A1H9E0C9</accession>
<evidence type="ECO:0000256" key="1">
    <source>
        <dbReference type="ARBA" id="ARBA00004974"/>
    </source>
</evidence>
<evidence type="ECO:0000256" key="7">
    <source>
        <dbReference type="ARBA" id="ARBA00048670"/>
    </source>
</evidence>
<keyword evidence="8" id="KW-0808">Transferase</keyword>
<dbReference type="CDD" id="cd04878">
    <property type="entry name" value="ACT_AHAS"/>
    <property type="match status" value="1"/>
</dbReference>
<dbReference type="EC" id="2.2.1.6" evidence="8"/>
<keyword evidence="5 8" id="KW-0028">Amino-acid biosynthesis</keyword>
<dbReference type="InterPro" id="IPR002912">
    <property type="entry name" value="ACT_dom"/>
</dbReference>
<dbReference type="GO" id="GO:0009097">
    <property type="term" value="P:isoleucine biosynthetic process"/>
    <property type="evidence" value="ECO:0007669"/>
    <property type="project" value="UniProtKB-UniRule"/>
</dbReference>
<organism evidence="10 11">
    <name type="scientific">Rosenbergiella nectarea</name>
    <dbReference type="NCBI Taxonomy" id="988801"/>
    <lineage>
        <taxon>Bacteria</taxon>
        <taxon>Pseudomonadati</taxon>
        <taxon>Pseudomonadota</taxon>
        <taxon>Gammaproteobacteria</taxon>
        <taxon>Enterobacterales</taxon>
        <taxon>Erwiniaceae</taxon>
        <taxon>Rosenbergiella</taxon>
    </lineage>
</organism>
<reference evidence="11" key="1">
    <citation type="submission" date="2016-10" db="EMBL/GenBank/DDBJ databases">
        <authorList>
            <person name="Varghese N."/>
            <person name="Submissions S."/>
        </authorList>
    </citation>
    <scope>NUCLEOTIDE SEQUENCE [LARGE SCALE GENOMIC DNA]</scope>
    <source>
        <strain evidence="11">8N4</strain>
    </source>
</reference>
<dbReference type="InterPro" id="IPR054480">
    <property type="entry name" value="AHAS_small-like_ACT"/>
</dbReference>
<comment type="similarity">
    <text evidence="3 8">Belongs to the acetolactate synthase small subunit family.</text>
</comment>
<evidence type="ECO:0000256" key="5">
    <source>
        <dbReference type="ARBA" id="ARBA00022605"/>
    </source>
</evidence>
<dbReference type="AlphaFoldDB" id="A0A1H9E0C9"/>
<dbReference type="Proteomes" id="UP000242515">
    <property type="component" value="Unassembled WGS sequence"/>
</dbReference>
<dbReference type="RefSeq" id="WP_092672137.1">
    <property type="nucleotide sequence ID" value="NZ_FOGC01000001.1"/>
</dbReference>
<evidence type="ECO:0000313" key="11">
    <source>
        <dbReference type="Proteomes" id="UP000242515"/>
    </source>
</evidence>
<evidence type="ECO:0000256" key="3">
    <source>
        <dbReference type="ARBA" id="ARBA00006341"/>
    </source>
</evidence>
<protein>
    <recommendedName>
        <fullName evidence="8">Acetolactate synthase small subunit</fullName>
        <shortName evidence="8">AHAS</shortName>
        <shortName evidence="8">ALS</shortName>
        <ecNumber evidence="8">2.2.1.6</ecNumber>
    </recommendedName>
    <alternativeName>
        <fullName evidence="8">Acetohydroxy-acid synthase small subunit</fullName>
    </alternativeName>
</protein>
<feature type="domain" description="ACT" evidence="9">
    <location>
        <begin position="4"/>
        <end position="78"/>
    </location>
</feature>
<evidence type="ECO:0000256" key="6">
    <source>
        <dbReference type="ARBA" id="ARBA00023304"/>
    </source>
</evidence>
<gene>
    <name evidence="10" type="ORF">SAMN05216522_101477</name>
</gene>
<evidence type="ECO:0000256" key="2">
    <source>
        <dbReference type="ARBA" id="ARBA00005025"/>
    </source>
</evidence>
<dbReference type="InterPro" id="IPR027271">
    <property type="entry name" value="Acetolactate_synth/TF_NikR_C"/>
</dbReference>
<dbReference type="NCBIfam" id="NF008864">
    <property type="entry name" value="PRK11895.1"/>
    <property type="match status" value="1"/>
</dbReference>
<comment type="pathway">
    <text evidence="1 8">Amino-acid biosynthesis; L-isoleucine biosynthesis; L-isoleucine from 2-oxobutanoate: step 1/4.</text>
</comment>
<dbReference type="InterPro" id="IPR019455">
    <property type="entry name" value="Acetolactate_synth_ssu_C"/>
</dbReference>
<proteinExistence type="inferred from homology"/>
<dbReference type="EMBL" id="FOGC01000001">
    <property type="protein sequence ID" value="SEQ19210.1"/>
    <property type="molecule type" value="Genomic_DNA"/>
</dbReference>
<comment type="pathway">
    <text evidence="2 8">Amino-acid biosynthesis; L-valine biosynthesis; L-valine from pyruvate: step 1/4.</text>
</comment>
<dbReference type="PROSITE" id="PS51671">
    <property type="entry name" value="ACT"/>
    <property type="match status" value="1"/>
</dbReference>
<name>A0A1H9E0C9_9GAMM</name>
<dbReference type="Pfam" id="PF10369">
    <property type="entry name" value="ALS_ss_C"/>
    <property type="match status" value="1"/>
</dbReference>
<evidence type="ECO:0000256" key="4">
    <source>
        <dbReference type="ARBA" id="ARBA00011744"/>
    </source>
</evidence>
<dbReference type="GO" id="GO:0009099">
    <property type="term" value="P:L-valine biosynthetic process"/>
    <property type="evidence" value="ECO:0007669"/>
    <property type="project" value="UniProtKB-UniRule"/>
</dbReference>
<comment type="catalytic activity">
    <reaction evidence="7 8">
        <text>2 pyruvate + H(+) = (2S)-2-acetolactate + CO2</text>
        <dbReference type="Rhea" id="RHEA:25249"/>
        <dbReference type="ChEBI" id="CHEBI:15361"/>
        <dbReference type="ChEBI" id="CHEBI:15378"/>
        <dbReference type="ChEBI" id="CHEBI:16526"/>
        <dbReference type="ChEBI" id="CHEBI:58476"/>
        <dbReference type="EC" id="2.2.1.6"/>
    </reaction>
</comment>
<dbReference type="PANTHER" id="PTHR30239">
    <property type="entry name" value="ACETOLACTATE SYNTHASE SMALL SUBUNIT"/>
    <property type="match status" value="1"/>
</dbReference>
<dbReference type="SUPFAM" id="SSF55021">
    <property type="entry name" value="ACT-like"/>
    <property type="match status" value="2"/>
</dbReference>
<dbReference type="Gene3D" id="3.30.70.1150">
    <property type="entry name" value="ACT-like. Chain A, domain 2"/>
    <property type="match status" value="1"/>
</dbReference>
<dbReference type="NCBIfam" id="TIGR00119">
    <property type="entry name" value="acolac_sm"/>
    <property type="match status" value="1"/>
</dbReference>
<dbReference type="Gene3D" id="3.30.70.260">
    <property type="match status" value="1"/>
</dbReference>